<feature type="region of interest" description="Disordered" evidence="1">
    <location>
        <begin position="20"/>
        <end position="45"/>
    </location>
</feature>
<feature type="compositionally biased region" description="Basic and acidic residues" evidence="1">
    <location>
        <begin position="34"/>
        <end position="45"/>
    </location>
</feature>
<comment type="caution">
    <text evidence="2">The sequence shown here is derived from an EMBL/GenBank/DDBJ whole genome shotgun (WGS) entry which is preliminary data.</text>
</comment>
<name>A0A232FL78_9HYME</name>
<feature type="compositionally biased region" description="Basic residues" evidence="1">
    <location>
        <begin position="68"/>
        <end position="79"/>
    </location>
</feature>
<sequence length="79" mass="9433">MEEIFKRERADDCKEDEFPFARSSKTIRSPHQRPNAEGKEKEERMGEVLEQLSGITQMIKEEKDEKKRRWSIGRRSGKH</sequence>
<gene>
    <name evidence="2" type="ORF">TSAR_007782</name>
</gene>
<organism evidence="2 3">
    <name type="scientific">Trichomalopsis sarcophagae</name>
    <dbReference type="NCBI Taxonomy" id="543379"/>
    <lineage>
        <taxon>Eukaryota</taxon>
        <taxon>Metazoa</taxon>
        <taxon>Ecdysozoa</taxon>
        <taxon>Arthropoda</taxon>
        <taxon>Hexapoda</taxon>
        <taxon>Insecta</taxon>
        <taxon>Pterygota</taxon>
        <taxon>Neoptera</taxon>
        <taxon>Endopterygota</taxon>
        <taxon>Hymenoptera</taxon>
        <taxon>Apocrita</taxon>
        <taxon>Proctotrupomorpha</taxon>
        <taxon>Chalcidoidea</taxon>
        <taxon>Pteromalidae</taxon>
        <taxon>Pteromalinae</taxon>
        <taxon>Trichomalopsis</taxon>
    </lineage>
</organism>
<evidence type="ECO:0000313" key="3">
    <source>
        <dbReference type="Proteomes" id="UP000215335"/>
    </source>
</evidence>
<dbReference type="EMBL" id="NNAY01000076">
    <property type="protein sequence ID" value="OXU31208.1"/>
    <property type="molecule type" value="Genomic_DNA"/>
</dbReference>
<keyword evidence="3" id="KW-1185">Reference proteome</keyword>
<evidence type="ECO:0000313" key="2">
    <source>
        <dbReference type="EMBL" id="OXU31208.1"/>
    </source>
</evidence>
<protein>
    <submittedName>
        <fullName evidence="2">Uncharacterized protein</fullName>
    </submittedName>
</protein>
<reference evidence="2 3" key="1">
    <citation type="journal article" date="2017" name="Curr. Biol.">
        <title>The Evolution of Venom by Co-option of Single-Copy Genes.</title>
        <authorList>
            <person name="Martinson E.O."/>
            <person name="Mrinalini"/>
            <person name="Kelkar Y.D."/>
            <person name="Chang C.H."/>
            <person name="Werren J.H."/>
        </authorList>
    </citation>
    <scope>NUCLEOTIDE SEQUENCE [LARGE SCALE GENOMIC DNA]</scope>
    <source>
        <strain evidence="2 3">Alberta</strain>
        <tissue evidence="2">Whole body</tissue>
    </source>
</reference>
<proteinExistence type="predicted"/>
<evidence type="ECO:0000256" key="1">
    <source>
        <dbReference type="SAM" id="MobiDB-lite"/>
    </source>
</evidence>
<dbReference type="Proteomes" id="UP000215335">
    <property type="component" value="Unassembled WGS sequence"/>
</dbReference>
<accession>A0A232FL78</accession>
<feature type="region of interest" description="Disordered" evidence="1">
    <location>
        <begin position="60"/>
        <end position="79"/>
    </location>
</feature>
<dbReference type="AlphaFoldDB" id="A0A232FL78"/>